<gene>
    <name evidence="2" type="ORF">GR702_06180</name>
</gene>
<dbReference type="RefSeq" id="WP_160985090.1">
    <property type="nucleotide sequence ID" value="NZ_WVTD01000003.1"/>
</dbReference>
<protein>
    <submittedName>
        <fullName evidence="2">Uncharacterized protein</fullName>
    </submittedName>
</protein>
<proteinExistence type="predicted"/>
<evidence type="ECO:0000256" key="1">
    <source>
        <dbReference type="SAM" id="MobiDB-lite"/>
    </source>
</evidence>
<feature type="region of interest" description="Disordered" evidence="1">
    <location>
        <begin position="1"/>
        <end position="29"/>
    </location>
</feature>
<evidence type="ECO:0000313" key="3">
    <source>
        <dbReference type="Proteomes" id="UP000465810"/>
    </source>
</evidence>
<organism evidence="2 3">
    <name type="scientific">Novosphingobium silvae</name>
    <dbReference type="NCBI Taxonomy" id="2692619"/>
    <lineage>
        <taxon>Bacteria</taxon>
        <taxon>Pseudomonadati</taxon>
        <taxon>Pseudomonadota</taxon>
        <taxon>Alphaproteobacteria</taxon>
        <taxon>Sphingomonadales</taxon>
        <taxon>Sphingomonadaceae</taxon>
        <taxon>Novosphingobium</taxon>
    </lineage>
</organism>
<dbReference type="EMBL" id="WVTD01000003">
    <property type="protein sequence ID" value="MYL97361.1"/>
    <property type="molecule type" value="Genomic_DNA"/>
</dbReference>
<dbReference type="Proteomes" id="UP000465810">
    <property type="component" value="Unassembled WGS sequence"/>
</dbReference>
<reference evidence="2 3" key="1">
    <citation type="submission" date="2019-12" db="EMBL/GenBank/DDBJ databases">
        <authorList>
            <person name="Feng G."/>
            <person name="Zhu H."/>
        </authorList>
    </citation>
    <scope>NUCLEOTIDE SEQUENCE [LARGE SCALE GENOMIC DNA]</scope>
    <source>
        <strain evidence="2 3">FGD1</strain>
    </source>
</reference>
<evidence type="ECO:0000313" key="2">
    <source>
        <dbReference type="EMBL" id="MYL97361.1"/>
    </source>
</evidence>
<dbReference type="AlphaFoldDB" id="A0A7X4GEZ8"/>
<sequence length="98" mass="10486">MISSTLLGSAGCARHSGSQQRRADDRGANSDGACGCLFPRSEQNGIYALVWKIADEDKARSHFCGRLNLGLTQEACISLGFAIEPQDFLGARHKFVGA</sequence>
<accession>A0A7X4GEZ8</accession>
<name>A0A7X4GEZ8_9SPHN</name>
<keyword evidence="3" id="KW-1185">Reference proteome</keyword>
<comment type="caution">
    <text evidence="2">The sequence shown here is derived from an EMBL/GenBank/DDBJ whole genome shotgun (WGS) entry which is preliminary data.</text>
</comment>